<keyword evidence="2" id="KW-0812">Transmembrane</keyword>
<feature type="chain" id="PRO_5002605464" evidence="3">
    <location>
        <begin position="20"/>
        <end position="678"/>
    </location>
</feature>
<name>A0A0H3BKU6_TREPS</name>
<feature type="signal peptide" evidence="3">
    <location>
        <begin position="1"/>
        <end position="19"/>
    </location>
</feature>
<feature type="transmembrane region" description="Helical" evidence="2">
    <location>
        <begin position="337"/>
        <end position="355"/>
    </location>
</feature>
<feature type="transmembrane region" description="Helical" evidence="2">
    <location>
        <begin position="421"/>
        <end position="439"/>
    </location>
</feature>
<accession>A0A0H3BKU6</accession>
<feature type="transmembrane region" description="Helical" evidence="2">
    <location>
        <begin position="387"/>
        <end position="405"/>
    </location>
</feature>
<feature type="transmembrane region" description="Helical" evidence="2">
    <location>
        <begin position="228"/>
        <end position="250"/>
    </location>
</feature>
<keyword evidence="3" id="KW-0732">Signal</keyword>
<evidence type="ECO:0000313" key="4">
    <source>
        <dbReference type="EMBL" id="ACD70985.1"/>
    </source>
</evidence>
<protein>
    <submittedName>
        <fullName evidence="4">Uncharacterized protein</fullName>
    </submittedName>
</protein>
<feature type="region of interest" description="Disordered" evidence="1">
    <location>
        <begin position="653"/>
        <end position="678"/>
    </location>
</feature>
<evidence type="ECO:0000256" key="3">
    <source>
        <dbReference type="SAM" id="SignalP"/>
    </source>
</evidence>
<keyword evidence="2" id="KW-0472">Membrane</keyword>
<dbReference type="EMBL" id="CP000805">
    <property type="protein sequence ID" value="ACD70985.1"/>
    <property type="molecule type" value="Genomic_DNA"/>
</dbReference>
<sequence>MTRVCRALLFVLCGIFVHAQENELHFFGPRTDVLVVFTASREAQERETRAVQQLRLLVQDFEHQTPDVSVLVAITAHDHPPVPDFVPVDRLTGTKKLISLISSYKAPIVLILDETTGPPRLHTGAHRTVCPPWLLQAVYQHLTSHHVPIRYRDFDAILHRLGWLHEDPRHALYIKEHIPAVRMENSLYPPGALHTLPALLTQVYSEEWDTHYVSVSYGGTLYLIREQFFVILILGAVITLLLSLAIFSFLSDSRKRHYWNTILAMWWLPAILGVLSVCSVFVATQLTALFFLIRFGTHTSTGALPLLALIVKHSIAIALSCVCMANSKTIRDSMLHNGFIGGYLASTLCLLYAVLFSVIDFSLSAVFALEYALSLVFFSAQRKTTRRIMLAMMFLLFAPFLYAYLKNSAVTAPLSFHQSNVFFALGCVPFMLFMLTLFFEREKSHPRIPFIRRRNLLLSGALLTVLVINGVLWSVSLSSTRIPQEITACYRISERGLTLSLHSPLPIPRHIRARTHARLSTAEIQKAQDHLQISMDSRSYFGGRINVLEVRSQLRAQAIELRITSPHGTAAYEADRPFTRLEQGSVVRFISQARPPLPFTVTFSGDQNSTMQVQATVWTYDNPLQDAPPVMQDTTVRFIPMFELTRDVLFPSPSSQGVHATPEKNACIRDETVPNLQE</sequence>
<dbReference type="GeneID" id="93876811"/>
<reference evidence="4 5" key="1">
    <citation type="journal article" date="2008" name="BMC Microbiol.">
        <title>Complete genome sequence of Treponema pallidum ssp. pallidum strain SS14 determined with oligonucleotide arrays.</title>
        <authorList>
            <person name="Matejkova P."/>
            <person name="Strouhal M."/>
            <person name="Smajs D."/>
            <person name="Norris S.J."/>
            <person name="Palzkill T."/>
            <person name="Petrosino J.F."/>
            <person name="Sodergren E."/>
            <person name="Norton J.E."/>
            <person name="Singh J."/>
            <person name="Richmond T.A."/>
            <person name="Molla M.N."/>
            <person name="Albert T.J."/>
            <person name="Weinstock G.M."/>
        </authorList>
    </citation>
    <scope>NUCLEOTIDE SEQUENCE [LARGE SCALE GENOMIC DNA]</scope>
    <source>
        <strain evidence="4 5">SS14</strain>
    </source>
</reference>
<evidence type="ECO:0000313" key="5">
    <source>
        <dbReference type="Proteomes" id="UP000001202"/>
    </source>
</evidence>
<dbReference type="Proteomes" id="UP000001202">
    <property type="component" value="Chromosome"/>
</dbReference>
<feature type="transmembrane region" description="Helical" evidence="2">
    <location>
        <begin position="455"/>
        <end position="475"/>
    </location>
</feature>
<proteinExistence type="predicted"/>
<dbReference type="AlphaFoldDB" id="A0A0H3BKU6"/>
<evidence type="ECO:0000256" key="1">
    <source>
        <dbReference type="SAM" id="MobiDB-lite"/>
    </source>
</evidence>
<dbReference type="RefSeq" id="WP_010882011.1">
    <property type="nucleotide sequence ID" value="NC_010741.1"/>
</dbReference>
<dbReference type="KEGG" id="tpp:TPASS_0564"/>
<feature type="transmembrane region" description="Helical" evidence="2">
    <location>
        <begin position="303"/>
        <end position="325"/>
    </location>
</feature>
<organism evidence="4 5">
    <name type="scientific">Treponema pallidum subsp. pallidum (strain SS14)</name>
    <dbReference type="NCBI Taxonomy" id="455434"/>
    <lineage>
        <taxon>Bacteria</taxon>
        <taxon>Pseudomonadati</taxon>
        <taxon>Spirochaetota</taxon>
        <taxon>Spirochaetia</taxon>
        <taxon>Spirochaetales</taxon>
        <taxon>Treponemataceae</taxon>
        <taxon>Treponema</taxon>
    </lineage>
</organism>
<evidence type="ECO:0000256" key="2">
    <source>
        <dbReference type="SAM" id="Phobius"/>
    </source>
</evidence>
<dbReference type="PATRIC" id="fig|455434.6.peg.563"/>
<feature type="transmembrane region" description="Helical" evidence="2">
    <location>
        <begin position="262"/>
        <end position="283"/>
    </location>
</feature>
<feature type="transmembrane region" description="Helical" evidence="2">
    <location>
        <begin position="361"/>
        <end position="380"/>
    </location>
</feature>
<keyword evidence="2" id="KW-1133">Transmembrane helix</keyword>
<gene>
    <name evidence="4" type="ordered locus">TPASS_0564</name>
</gene>